<sequence length="228" mass="23958">MHGQGHTRRTGSVSARMARCRGRALGLPLRDNAVSRPPAGHGQRSTAFHHRTLQLASTRLAQELAGQGGTARRGQGQCTRPEHRPQAQTRRTSPVSARMARHRAHALRLPLRDNAVSQPPPEHAPPTRPTGSGAPSPHAPTGGHAIRPGACGPGQRHAPKPGRACAEPEHRAQAKPPTGRVPAEPGQRDAGSRPPTSVAGQRRQPTPTGTRAAGTGSGVRRSITARSS</sequence>
<name>A0ABX9E3B0_9PSEU</name>
<feature type="compositionally biased region" description="Low complexity" evidence="1">
    <location>
        <begin position="205"/>
        <end position="222"/>
    </location>
</feature>
<dbReference type="Proteomes" id="UP000248714">
    <property type="component" value="Unassembled WGS sequence"/>
</dbReference>
<evidence type="ECO:0000313" key="3">
    <source>
        <dbReference type="Proteomes" id="UP000248714"/>
    </source>
</evidence>
<feature type="compositionally biased region" description="Polar residues" evidence="1">
    <location>
        <begin position="86"/>
        <end position="95"/>
    </location>
</feature>
<organism evidence="2 3">
    <name type="scientific">Lentzea atacamensis</name>
    <dbReference type="NCBI Taxonomy" id="531938"/>
    <lineage>
        <taxon>Bacteria</taxon>
        <taxon>Bacillati</taxon>
        <taxon>Actinomycetota</taxon>
        <taxon>Actinomycetes</taxon>
        <taxon>Pseudonocardiales</taxon>
        <taxon>Pseudonocardiaceae</taxon>
        <taxon>Lentzea</taxon>
    </lineage>
</organism>
<comment type="caution">
    <text evidence="2">The sequence shown here is derived from an EMBL/GenBank/DDBJ whole genome shotgun (WGS) entry which is preliminary data.</text>
</comment>
<evidence type="ECO:0000256" key="1">
    <source>
        <dbReference type="SAM" id="MobiDB-lite"/>
    </source>
</evidence>
<proteinExistence type="predicted"/>
<dbReference type="EMBL" id="QLTT01000009">
    <property type="protein sequence ID" value="RAS61658.1"/>
    <property type="molecule type" value="Genomic_DNA"/>
</dbReference>
<accession>A0ABX9E3B0</accession>
<protein>
    <submittedName>
        <fullName evidence="2">Uncharacterized protein</fullName>
    </submittedName>
</protein>
<reference evidence="2 3" key="1">
    <citation type="submission" date="2018-06" db="EMBL/GenBank/DDBJ databases">
        <title>Genomic Encyclopedia of Type Strains, Phase IV (KMG-IV): sequencing the most valuable type-strain genomes for metagenomic binning, comparative biology and taxonomic classification.</title>
        <authorList>
            <person name="Goeker M."/>
        </authorList>
    </citation>
    <scope>NUCLEOTIDE SEQUENCE [LARGE SCALE GENOMIC DNA]</scope>
    <source>
        <strain evidence="2 3">DSM 45479</strain>
    </source>
</reference>
<gene>
    <name evidence="2" type="ORF">C8D87_109102</name>
</gene>
<feature type="compositionally biased region" description="Pro residues" evidence="1">
    <location>
        <begin position="118"/>
        <end position="128"/>
    </location>
</feature>
<keyword evidence="3" id="KW-1185">Reference proteome</keyword>
<feature type="region of interest" description="Disordered" evidence="1">
    <location>
        <begin position="64"/>
        <end position="228"/>
    </location>
</feature>
<evidence type="ECO:0000313" key="2">
    <source>
        <dbReference type="EMBL" id="RAS61658.1"/>
    </source>
</evidence>